<proteinExistence type="predicted"/>
<dbReference type="AlphaFoldDB" id="A0A7J0CK41"/>
<keyword evidence="1" id="KW-0812">Transmembrane</keyword>
<evidence type="ECO:0000313" key="2">
    <source>
        <dbReference type="EMBL" id="GFN02097.1"/>
    </source>
</evidence>
<protein>
    <submittedName>
        <fullName evidence="2">Uncharacterized protein</fullName>
    </submittedName>
</protein>
<reference evidence="2 3" key="1">
    <citation type="submission" date="2020-05" db="EMBL/GenBank/DDBJ databases">
        <title>Whole genome shotgun sequence of Streptomyces microflavus NBRC 13062.</title>
        <authorList>
            <person name="Komaki H."/>
            <person name="Tamura T."/>
        </authorList>
    </citation>
    <scope>NUCLEOTIDE SEQUENCE [LARGE SCALE GENOMIC DNA]</scope>
    <source>
        <strain evidence="2 3">NBRC 13062</strain>
    </source>
</reference>
<comment type="caution">
    <text evidence="2">The sequence shown here is derived from an EMBL/GenBank/DDBJ whole genome shotgun (WGS) entry which is preliminary data.</text>
</comment>
<keyword evidence="1" id="KW-0472">Membrane</keyword>
<evidence type="ECO:0000313" key="3">
    <source>
        <dbReference type="Proteomes" id="UP000498740"/>
    </source>
</evidence>
<sequence length="134" mass="14443">MFDPVPTARPTGGLALRCSKALLSPWSRFSLLVAVLLAAASTMLLFEPQRLLASGWPEQLTGSGAAMLFGLAYGALTVAFVPRPLLNLAAGRSSVRRRVWRRPSRARCSARASRSCWAGYWARTRCAPCCAASC</sequence>
<gene>
    <name evidence="2" type="ORF">Smic_06530</name>
</gene>
<feature type="transmembrane region" description="Helical" evidence="1">
    <location>
        <begin position="66"/>
        <end position="86"/>
    </location>
</feature>
<dbReference type="Proteomes" id="UP000498740">
    <property type="component" value="Unassembled WGS sequence"/>
</dbReference>
<accession>A0A7J0CK41</accession>
<dbReference type="EMBL" id="BLWD01000001">
    <property type="protein sequence ID" value="GFN02097.1"/>
    <property type="molecule type" value="Genomic_DNA"/>
</dbReference>
<name>A0A7J0CK41_STRMI</name>
<keyword evidence="1" id="KW-1133">Transmembrane helix</keyword>
<evidence type="ECO:0000256" key="1">
    <source>
        <dbReference type="SAM" id="Phobius"/>
    </source>
</evidence>
<organism evidence="2 3">
    <name type="scientific">Streptomyces microflavus</name>
    <name type="common">Streptomyces lipmanii</name>
    <dbReference type="NCBI Taxonomy" id="1919"/>
    <lineage>
        <taxon>Bacteria</taxon>
        <taxon>Bacillati</taxon>
        <taxon>Actinomycetota</taxon>
        <taxon>Actinomycetes</taxon>
        <taxon>Kitasatosporales</taxon>
        <taxon>Streptomycetaceae</taxon>
        <taxon>Streptomyces</taxon>
    </lineage>
</organism>
<feature type="transmembrane region" description="Helical" evidence="1">
    <location>
        <begin position="29"/>
        <end position="46"/>
    </location>
</feature>